<dbReference type="SUPFAM" id="SSF90112">
    <property type="entry name" value="Neurotransmitter-gated ion-channel transmembrane pore"/>
    <property type="match status" value="1"/>
</dbReference>
<feature type="transmembrane region" description="Helical" evidence="6">
    <location>
        <begin position="254"/>
        <end position="278"/>
    </location>
</feature>
<dbReference type="InterPro" id="IPR018000">
    <property type="entry name" value="Neurotransmitter_ion_chnl_CS"/>
</dbReference>
<organism evidence="10 11">
    <name type="scientific">Holothuria leucospilota</name>
    <name type="common">Black long sea cucumber</name>
    <name type="synonym">Mertensiothuria leucospilota</name>
    <dbReference type="NCBI Taxonomy" id="206669"/>
    <lineage>
        <taxon>Eukaryota</taxon>
        <taxon>Metazoa</taxon>
        <taxon>Echinodermata</taxon>
        <taxon>Eleutherozoa</taxon>
        <taxon>Echinozoa</taxon>
        <taxon>Holothuroidea</taxon>
        <taxon>Aspidochirotacea</taxon>
        <taxon>Aspidochirotida</taxon>
        <taxon>Holothuriidae</taxon>
        <taxon>Holothuria</taxon>
    </lineage>
</organism>
<dbReference type="GO" id="GO:0016020">
    <property type="term" value="C:membrane"/>
    <property type="evidence" value="ECO:0007669"/>
    <property type="project" value="UniProtKB-SubCell"/>
</dbReference>
<dbReference type="Gene3D" id="1.20.58.390">
    <property type="entry name" value="Neurotransmitter-gated ion-channel transmembrane domain"/>
    <property type="match status" value="1"/>
</dbReference>
<evidence type="ECO:0000256" key="6">
    <source>
        <dbReference type="SAM" id="Phobius"/>
    </source>
</evidence>
<feature type="region of interest" description="Disordered" evidence="5">
    <location>
        <begin position="345"/>
        <end position="395"/>
    </location>
</feature>
<dbReference type="CDD" id="cd18989">
    <property type="entry name" value="LGIC_ECD_cation"/>
    <property type="match status" value="1"/>
</dbReference>
<proteinExistence type="predicted"/>
<feature type="compositionally biased region" description="Polar residues" evidence="5">
    <location>
        <begin position="356"/>
        <end position="380"/>
    </location>
</feature>
<accession>A0A9Q1CNE0</accession>
<evidence type="ECO:0000313" key="11">
    <source>
        <dbReference type="Proteomes" id="UP001152320"/>
    </source>
</evidence>
<evidence type="ECO:0000256" key="4">
    <source>
        <dbReference type="ARBA" id="ARBA00023136"/>
    </source>
</evidence>
<evidence type="ECO:0000256" key="3">
    <source>
        <dbReference type="ARBA" id="ARBA00022989"/>
    </source>
</evidence>
<feature type="transmembrane region" description="Helical" evidence="6">
    <location>
        <begin position="502"/>
        <end position="521"/>
    </location>
</feature>
<keyword evidence="11" id="KW-1185">Reference proteome</keyword>
<dbReference type="Proteomes" id="UP001152320">
    <property type="component" value="Chromosome 2"/>
</dbReference>
<dbReference type="Gene3D" id="2.70.170.10">
    <property type="entry name" value="Neurotransmitter-gated ion-channel ligand-binding domain"/>
    <property type="match status" value="1"/>
</dbReference>
<sequence>MYSLMKCCLAILLVLLVYPPYQVECAERSVHFKLLTDLTNEYDSPTLRPVNDTEDVVYVGFRFAPVLTFLDETAQELNTRGIYLLTWRDYRLAWDPTNYDEIREINLPLFKDGVGEKNIWKPELVLYESVGARRVSFQPETQAVTVKHTGHVYWYTLATTKSDCTVIVRHYPFDIQVCHMRFTTWLYQTNEQLFYAITDLIESEAYKNYEVKSEIWDVAVRDVEVGNASYECISCKGEEQSYVHYTLELSRNNVYMYVINLMLPCLVMSGMTLIVVWLPKNDVTAAASFGVTCILTFNVFLTYLFGQLPSTGLPLIGNYMVWLIVEAVIITVYGVQRAIKERKKEKRSSAKSKISNADSGETGSSDNKPSRISSAKNMNNVECRDVSSTEEVDAGDMTGTSLKLTKLRKSGNYNRVNAGKEEATLDECQGSSLQVSGQGEVSKGPKDDKDLRLRVSASSKEDPEGSDTTTKIHSEKNSFLRWTMPHGIQTWLKHLTLKQAMMCMKVVTSLVFITIFLIFVFL</sequence>
<reference evidence="10" key="1">
    <citation type="submission" date="2021-10" db="EMBL/GenBank/DDBJ databases">
        <title>Tropical sea cucumber genome reveals ecological adaptation and Cuvierian tubules defense mechanism.</title>
        <authorList>
            <person name="Chen T."/>
        </authorList>
    </citation>
    <scope>NUCLEOTIDE SEQUENCE</scope>
    <source>
        <strain evidence="10">Nanhai2018</strain>
        <tissue evidence="10">Muscle</tissue>
    </source>
</reference>
<dbReference type="EMBL" id="JAIZAY010000002">
    <property type="protein sequence ID" value="KAJ8047709.1"/>
    <property type="molecule type" value="Genomic_DNA"/>
</dbReference>
<dbReference type="Pfam" id="PF02931">
    <property type="entry name" value="Neur_chan_LBD"/>
    <property type="match status" value="1"/>
</dbReference>
<evidence type="ECO:0000256" key="7">
    <source>
        <dbReference type="SAM" id="SignalP"/>
    </source>
</evidence>
<dbReference type="GO" id="GO:0004888">
    <property type="term" value="F:transmembrane signaling receptor activity"/>
    <property type="evidence" value="ECO:0007669"/>
    <property type="project" value="InterPro"/>
</dbReference>
<dbReference type="GO" id="GO:0005230">
    <property type="term" value="F:extracellular ligand-gated monoatomic ion channel activity"/>
    <property type="evidence" value="ECO:0007669"/>
    <property type="project" value="InterPro"/>
</dbReference>
<dbReference type="PANTHER" id="PTHR18945">
    <property type="entry name" value="NEUROTRANSMITTER GATED ION CHANNEL"/>
    <property type="match status" value="1"/>
</dbReference>
<feature type="chain" id="PRO_5040353540" evidence="7">
    <location>
        <begin position="26"/>
        <end position="522"/>
    </location>
</feature>
<feature type="domain" description="Neurotransmitter-gated ion-channel ligand-binding" evidence="8">
    <location>
        <begin position="33"/>
        <end position="252"/>
    </location>
</feature>
<dbReference type="InterPro" id="IPR038050">
    <property type="entry name" value="Neuro_actylchol_rec"/>
</dbReference>
<dbReference type="InterPro" id="IPR036719">
    <property type="entry name" value="Neuro-gated_channel_TM_sf"/>
</dbReference>
<evidence type="ECO:0000259" key="9">
    <source>
        <dbReference type="Pfam" id="PF02932"/>
    </source>
</evidence>
<evidence type="ECO:0000256" key="5">
    <source>
        <dbReference type="SAM" id="MobiDB-lite"/>
    </source>
</evidence>
<dbReference type="SUPFAM" id="SSF63712">
    <property type="entry name" value="Nicotinic receptor ligand binding domain-like"/>
    <property type="match status" value="1"/>
</dbReference>
<keyword evidence="4 6" id="KW-0472">Membrane</keyword>
<evidence type="ECO:0000259" key="8">
    <source>
        <dbReference type="Pfam" id="PF02931"/>
    </source>
</evidence>
<keyword evidence="7" id="KW-0732">Signal</keyword>
<feature type="compositionally biased region" description="Polar residues" evidence="5">
    <location>
        <begin position="429"/>
        <end position="439"/>
    </location>
</feature>
<gene>
    <name evidence="10" type="ORF">HOLleu_06770</name>
</gene>
<keyword evidence="3 6" id="KW-1133">Transmembrane helix</keyword>
<comment type="subcellular location">
    <subcellularLocation>
        <location evidence="1">Membrane</location>
        <topology evidence="1">Multi-pass membrane protein</topology>
    </subcellularLocation>
</comment>
<dbReference type="InterPro" id="IPR006201">
    <property type="entry name" value="Neur_channel"/>
</dbReference>
<feature type="transmembrane region" description="Helical" evidence="6">
    <location>
        <begin position="285"/>
        <end position="304"/>
    </location>
</feature>
<dbReference type="InterPro" id="IPR006029">
    <property type="entry name" value="Neurotrans-gated_channel_TM"/>
</dbReference>
<feature type="domain" description="Neurotransmitter-gated ion-channel transmembrane" evidence="9">
    <location>
        <begin position="262"/>
        <end position="428"/>
    </location>
</feature>
<evidence type="ECO:0000256" key="2">
    <source>
        <dbReference type="ARBA" id="ARBA00022692"/>
    </source>
</evidence>
<dbReference type="InterPro" id="IPR036734">
    <property type="entry name" value="Neur_chan_lig-bd_sf"/>
</dbReference>
<name>A0A9Q1CNE0_HOLLE</name>
<feature type="region of interest" description="Disordered" evidence="5">
    <location>
        <begin position="424"/>
        <end position="448"/>
    </location>
</feature>
<dbReference type="AlphaFoldDB" id="A0A9Q1CNE0"/>
<dbReference type="InterPro" id="IPR006202">
    <property type="entry name" value="Neur_chan_lig-bd"/>
</dbReference>
<evidence type="ECO:0000313" key="10">
    <source>
        <dbReference type="EMBL" id="KAJ8047709.1"/>
    </source>
</evidence>
<evidence type="ECO:0000256" key="1">
    <source>
        <dbReference type="ARBA" id="ARBA00004141"/>
    </source>
</evidence>
<feature type="transmembrane region" description="Helical" evidence="6">
    <location>
        <begin position="316"/>
        <end position="335"/>
    </location>
</feature>
<dbReference type="Pfam" id="PF02932">
    <property type="entry name" value="Neur_chan_memb"/>
    <property type="match status" value="1"/>
</dbReference>
<keyword evidence="2 6" id="KW-0812">Transmembrane</keyword>
<keyword evidence="10" id="KW-0675">Receptor</keyword>
<dbReference type="PROSITE" id="PS00236">
    <property type="entry name" value="NEUROTR_ION_CHANNEL"/>
    <property type="match status" value="1"/>
</dbReference>
<feature type="signal peptide" evidence="7">
    <location>
        <begin position="1"/>
        <end position="25"/>
    </location>
</feature>
<protein>
    <submittedName>
        <fullName evidence="10">Neuronal acetylcholine receptor subunit alpha-6</fullName>
    </submittedName>
</protein>
<comment type="caution">
    <text evidence="10">The sequence shown here is derived from an EMBL/GenBank/DDBJ whole genome shotgun (WGS) entry which is preliminary data.</text>
</comment>
<dbReference type="CDD" id="cd19051">
    <property type="entry name" value="LGIC_TM_cation"/>
    <property type="match status" value="1"/>
</dbReference>